<evidence type="ECO:0000313" key="2">
    <source>
        <dbReference type="EMBL" id="EMP32287.1"/>
    </source>
</evidence>
<evidence type="ECO:0000313" key="3">
    <source>
        <dbReference type="Proteomes" id="UP000031443"/>
    </source>
</evidence>
<accession>M7BVZ3</accession>
<dbReference type="EMBL" id="KB541019">
    <property type="protein sequence ID" value="EMP32287.1"/>
    <property type="molecule type" value="Genomic_DNA"/>
</dbReference>
<feature type="compositionally biased region" description="Polar residues" evidence="1">
    <location>
        <begin position="55"/>
        <end position="65"/>
    </location>
</feature>
<gene>
    <name evidence="2" type="ORF">UY3_10585</name>
</gene>
<protein>
    <submittedName>
        <fullName evidence="2">Uncharacterized protein</fullName>
    </submittedName>
</protein>
<sequence length="179" mass="19199">MGPEETNTPLWQTVFETGHGSGESGIANYACTCKNDVVEKHVARPLGQDLFETPDPSQENPNDSNKGLYGDEAQTKDLSSNLDSSPPPAEQRSGTTVPMPPPDVYFTDSLCVPVLSNVGNLLEQSFTGAIVLHDHLSVGSGLCLSESQLLSGGLAGLCGSPLTMLTWWSTVLFLFSWWI</sequence>
<dbReference type="AlphaFoldDB" id="M7BVZ3"/>
<dbReference type="Proteomes" id="UP000031443">
    <property type="component" value="Unassembled WGS sequence"/>
</dbReference>
<reference evidence="3" key="1">
    <citation type="journal article" date="2013" name="Nat. Genet.">
        <title>The draft genomes of soft-shell turtle and green sea turtle yield insights into the development and evolution of the turtle-specific body plan.</title>
        <authorList>
            <person name="Wang Z."/>
            <person name="Pascual-Anaya J."/>
            <person name="Zadissa A."/>
            <person name="Li W."/>
            <person name="Niimura Y."/>
            <person name="Huang Z."/>
            <person name="Li C."/>
            <person name="White S."/>
            <person name="Xiong Z."/>
            <person name="Fang D."/>
            <person name="Wang B."/>
            <person name="Ming Y."/>
            <person name="Chen Y."/>
            <person name="Zheng Y."/>
            <person name="Kuraku S."/>
            <person name="Pignatelli M."/>
            <person name="Herrero J."/>
            <person name="Beal K."/>
            <person name="Nozawa M."/>
            <person name="Li Q."/>
            <person name="Wang J."/>
            <person name="Zhang H."/>
            <person name="Yu L."/>
            <person name="Shigenobu S."/>
            <person name="Wang J."/>
            <person name="Liu J."/>
            <person name="Flicek P."/>
            <person name="Searle S."/>
            <person name="Wang J."/>
            <person name="Kuratani S."/>
            <person name="Yin Y."/>
            <person name="Aken B."/>
            <person name="Zhang G."/>
            <person name="Irie N."/>
        </authorList>
    </citation>
    <scope>NUCLEOTIDE SEQUENCE [LARGE SCALE GENOMIC DNA]</scope>
</reference>
<proteinExistence type="predicted"/>
<organism evidence="2 3">
    <name type="scientific">Chelonia mydas</name>
    <name type="common">Green sea-turtle</name>
    <name type="synonym">Chelonia agassizi</name>
    <dbReference type="NCBI Taxonomy" id="8469"/>
    <lineage>
        <taxon>Eukaryota</taxon>
        <taxon>Metazoa</taxon>
        <taxon>Chordata</taxon>
        <taxon>Craniata</taxon>
        <taxon>Vertebrata</taxon>
        <taxon>Euteleostomi</taxon>
        <taxon>Archelosauria</taxon>
        <taxon>Testudinata</taxon>
        <taxon>Testudines</taxon>
        <taxon>Cryptodira</taxon>
        <taxon>Durocryptodira</taxon>
        <taxon>Americhelydia</taxon>
        <taxon>Chelonioidea</taxon>
        <taxon>Cheloniidae</taxon>
        <taxon>Chelonia</taxon>
    </lineage>
</organism>
<keyword evidence="3" id="KW-1185">Reference proteome</keyword>
<name>M7BVZ3_CHEMY</name>
<feature type="region of interest" description="Disordered" evidence="1">
    <location>
        <begin position="45"/>
        <end position="99"/>
    </location>
</feature>
<evidence type="ECO:0000256" key="1">
    <source>
        <dbReference type="SAM" id="MobiDB-lite"/>
    </source>
</evidence>